<feature type="compositionally biased region" description="Basic and acidic residues" evidence="1">
    <location>
        <begin position="1084"/>
        <end position="1097"/>
    </location>
</feature>
<feature type="compositionally biased region" description="Low complexity" evidence="1">
    <location>
        <begin position="1032"/>
        <end position="1041"/>
    </location>
</feature>
<feature type="compositionally biased region" description="Pro residues" evidence="1">
    <location>
        <begin position="1138"/>
        <end position="1183"/>
    </location>
</feature>
<feature type="region of interest" description="Disordered" evidence="1">
    <location>
        <begin position="978"/>
        <end position="1295"/>
    </location>
</feature>
<feature type="compositionally biased region" description="Pro residues" evidence="1">
    <location>
        <begin position="984"/>
        <end position="1011"/>
    </location>
</feature>
<feature type="region of interest" description="Disordered" evidence="1">
    <location>
        <begin position="699"/>
        <end position="862"/>
    </location>
</feature>
<feature type="compositionally biased region" description="Low complexity" evidence="1">
    <location>
        <begin position="769"/>
        <end position="791"/>
    </location>
</feature>
<feature type="compositionally biased region" description="Basic and acidic residues" evidence="1">
    <location>
        <begin position="805"/>
        <end position="821"/>
    </location>
</feature>
<sequence>MPPPDKPDSPGKPAEPGEVGVLFQVADQEGVAQHAFRVNILREELQSKPVLKLVQEVLINRNRQQTQTDLGLPDILQGLRLPDAQFHRPDVGKRLTAGDTLLTPGETPDATVMLIAMAGGGARADMVLVVGDARGYVGSRALNIHRLGDRSLGDAAAAVCECPREEWARGVSASLALVNDDVAITEVSHQLVEAKAPWCGISIDLDPTVPAAEALQGARIPPLVLVRRADDQLARRGLKTTIVDIAWAGGRIEAIAVREWPVPRTPRMWAEWALRTVSAPLVLHGMMSPQLRDAVVQQAIESMDMDDVAVAVDGAPAAQMVPGDELEVAHPERLVVETSGNLFQDHPENGSYLAVAAMAAACMRRLEAGEELYAPKSTWRALEVRSRLYKARKDDINAGQTLATAHTCLEFLHALGLFEAAGRLDRADAARAIDCVMEIESYFRAANAPIFTCVLGVDGAARKQAEIFASRLGVASFLTLRRVPELQKLQASIQGDGDETTVARKALEVVENVRRQLAMPNRESRTRGQPHVAAFCLSVLCQAAATRGRQAVLLGERTERRVSLNLLLALPFDLLEAPLDESCLDLEQRSRLRETISDLLLLWDLVRPDEAKDFRRHCEALADRAESKGESDAYVSGQMLRDLAAKLRGDRASKRAGAQRKLLLRKYEPGAVYSNLIVRDPPAGLRALLARFRVAPRLRDARPSPPKAPKPAAPSTSWSDDEATPTTPATVYGTPASTPRGDAAQPKEKKLGAKAAKKKRQKERKKAAALRAAAARAAAPEIPERGAAPPADSDDESSSSSSSSDGERFFDARSPEPEVASRELPPPPIVEAPAEAPAEDGWAAVPAKKKREKRPAASAEARRIGALARDVELDAEETAALAGLGAERQRQILAHKDAPRHVLRRLIKEQLAQPPRDYDLEEELAAALAARGVTGATVDQLRCLDGATQRVVAKRVRKSNSKVDIPFTYVSTLVTHELEKQRPAQPPAPAPAPAARPARAPAPPPPDPAPEPAAAFARPARPSEEAAELERALAASRASAEAEAERAAAERRRLAAEAERERQAAEAAEARRLEEETAAAAARRAAEEARLANDAELARALQAIEDAETAPKPPASPPWTPARPPPVPRGWGAVDAHLPPPAPPSPPVRSPPRSPPVRLPPRSPPVAPPATPPSPPAPAPAPAPRGWGAVDSKLPSAVLPATSAPPPSPPPAPRSPPPSPPPAAPAAPPSAPTSPPASPVVAPPAAPPPPTPPRGWGAVDANLPPGSPPPQSLALGPLPSAAPPPPKRQGWGAVDEGIPRNLKDVKPRANCALEALATALRSAKSFRRAFDSADAKDAAPKALRRALDALPPLDQSGNALLRRTTKKRQYDQAIDDLRAALAEREGGDPDIRQELATGGAHLDVAEVLGELVEALTADASTKSAASTLTSVGRITQAPCSKCGKSNSDAVDEQVLEYARSAPATKLKQARVAYKRGAHLAPVYLLAHAHTAKSCDACHAPKACAVSQTLSRCASTLILGITWTGIDRSRGDVLSVMDLALMGGVRDAAKCFDDKAKKAGKRDLVALIMFRGNHYTSFVRKGRDWNKGWEWHDRGSVHQLGGWEDVKARAEPSDGKGAMLPYLLVYDIF</sequence>
<evidence type="ECO:0000256" key="1">
    <source>
        <dbReference type="SAM" id="MobiDB-lite"/>
    </source>
</evidence>
<reference evidence="2" key="1">
    <citation type="submission" date="2021-11" db="EMBL/GenBank/DDBJ databases">
        <authorList>
            <consortium name="Genoscope - CEA"/>
            <person name="William W."/>
        </authorList>
    </citation>
    <scope>NUCLEOTIDE SEQUENCE</scope>
</reference>
<name>A0A8J2SK29_9STRA</name>
<feature type="compositionally biased region" description="Basic residues" evidence="1">
    <location>
        <begin position="755"/>
        <end position="768"/>
    </location>
</feature>
<feature type="compositionally biased region" description="Pro residues" evidence="1">
    <location>
        <begin position="1203"/>
        <end position="1253"/>
    </location>
</feature>
<proteinExistence type="predicted"/>
<evidence type="ECO:0000313" key="2">
    <source>
        <dbReference type="EMBL" id="CAH0369046.1"/>
    </source>
</evidence>
<feature type="compositionally biased region" description="Pro residues" evidence="1">
    <location>
        <begin position="703"/>
        <end position="712"/>
    </location>
</feature>
<dbReference type="Proteomes" id="UP000789595">
    <property type="component" value="Unassembled WGS sequence"/>
</dbReference>
<feature type="compositionally biased region" description="Pro residues" evidence="1">
    <location>
        <begin position="1111"/>
        <end position="1128"/>
    </location>
</feature>
<dbReference type="EMBL" id="CAKKNE010000002">
    <property type="protein sequence ID" value="CAH0369046.1"/>
    <property type="molecule type" value="Genomic_DNA"/>
</dbReference>
<keyword evidence="3" id="KW-1185">Reference proteome</keyword>
<protein>
    <submittedName>
        <fullName evidence="2">Uncharacterized protein</fullName>
    </submittedName>
</protein>
<dbReference type="OrthoDB" id="1546519at2759"/>
<organism evidence="2 3">
    <name type="scientific">Pelagomonas calceolata</name>
    <dbReference type="NCBI Taxonomy" id="35677"/>
    <lineage>
        <taxon>Eukaryota</taxon>
        <taxon>Sar</taxon>
        <taxon>Stramenopiles</taxon>
        <taxon>Ochrophyta</taxon>
        <taxon>Pelagophyceae</taxon>
        <taxon>Pelagomonadales</taxon>
        <taxon>Pelagomonadaceae</taxon>
        <taxon>Pelagomonas</taxon>
    </lineage>
</organism>
<feature type="compositionally biased region" description="Basic and acidic residues" evidence="1">
    <location>
        <begin position="1021"/>
        <end position="1031"/>
    </location>
</feature>
<gene>
    <name evidence="2" type="ORF">PECAL_2P21520</name>
</gene>
<dbReference type="Gene3D" id="3.90.70.10">
    <property type="entry name" value="Cysteine proteinases"/>
    <property type="match status" value="1"/>
</dbReference>
<comment type="caution">
    <text evidence="2">The sequence shown here is derived from an EMBL/GenBank/DDBJ whole genome shotgun (WGS) entry which is preliminary data.</text>
</comment>
<dbReference type="PRINTS" id="PR01217">
    <property type="entry name" value="PRICHEXTENSN"/>
</dbReference>
<accession>A0A8J2SK29</accession>
<feature type="compositionally biased region" description="Low complexity" evidence="1">
    <location>
        <begin position="831"/>
        <end position="846"/>
    </location>
</feature>
<evidence type="ECO:0000313" key="3">
    <source>
        <dbReference type="Proteomes" id="UP000789595"/>
    </source>
</evidence>
<feature type="compositionally biased region" description="Basic and acidic residues" evidence="1">
    <location>
        <begin position="1043"/>
        <end position="1075"/>
    </location>
</feature>